<feature type="transmembrane region" description="Helical" evidence="1">
    <location>
        <begin position="234"/>
        <end position="251"/>
    </location>
</feature>
<feature type="transmembrane region" description="Helical" evidence="1">
    <location>
        <begin position="290"/>
        <end position="308"/>
    </location>
</feature>
<dbReference type="Proteomes" id="UP000184212">
    <property type="component" value="Unassembled WGS sequence"/>
</dbReference>
<feature type="transmembrane region" description="Helical" evidence="1">
    <location>
        <begin position="16"/>
        <end position="37"/>
    </location>
</feature>
<keyword evidence="1" id="KW-1133">Transmembrane helix</keyword>
<dbReference type="OrthoDB" id="9802377at2"/>
<feature type="transmembrane region" description="Helical" evidence="1">
    <location>
        <begin position="73"/>
        <end position="89"/>
    </location>
</feature>
<dbReference type="STRING" id="947013.SAMN04488109_6325"/>
<name>A0A1M5XB65_9BACT</name>
<evidence type="ECO:0000313" key="2">
    <source>
        <dbReference type="EMBL" id="SHH96882.1"/>
    </source>
</evidence>
<gene>
    <name evidence="2" type="ORF">SAMN04488109_6325</name>
</gene>
<proteinExistence type="predicted"/>
<keyword evidence="1" id="KW-0472">Membrane</keyword>
<organism evidence="2 3">
    <name type="scientific">Chryseolinea serpens</name>
    <dbReference type="NCBI Taxonomy" id="947013"/>
    <lineage>
        <taxon>Bacteria</taxon>
        <taxon>Pseudomonadati</taxon>
        <taxon>Bacteroidota</taxon>
        <taxon>Cytophagia</taxon>
        <taxon>Cytophagales</taxon>
        <taxon>Fulvivirgaceae</taxon>
        <taxon>Chryseolinea</taxon>
    </lineage>
</organism>
<dbReference type="AlphaFoldDB" id="A0A1M5XB65"/>
<feature type="transmembrane region" description="Helical" evidence="1">
    <location>
        <begin position="178"/>
        <end position="204"/>
    </location>
</feature>
<evidence type="ECO:0000256" key="1">
    <source>
        <dbReference type="SAM" id="Phobius"/>
    </source>
</evidence>
<feature type="transmembrane region" description="Helical" evidence="1">
    <location>
        <begin position="263"/>
        <end position="284"/>
    </location>
</feature>
<keyword evidence="3" id="KW-1185">Reference proteome</keyword>
<feature type="transmembrane region" description="Helical" evidence="1">
    <location>
        <begin position="128"/>
        <end position="145"/>
    </location>
</feature>
<dbReference type="RefSeq" id="WP_073142598.1">
    <property type="nucleotide sequence ID" value="NZ_FQWQ01000006.1"/>
</dbReference>
<evidence type="ECO:0000313" key="3">
    <source>
        <dbReference type="Proteomes" id="UP000184212"/>
    </source>
</evidence>
<keyword evidence="1" id="KW-0812">Transmembrane</keyword>
<dbReference type="EMBL" id="FQWQ01000006">
    <property type="protein sequence ID" value="SHH96882.1"/>
    <property type="molecule type" value="Genomic_DNA"/>
</dbReference>
<accession>A0A1M5XB65</accession>
<reference evidence="2 3" key="1">
    <citation type="submission" date="2016-11" db="EMBL/GenBank/DDBJ databases">
        <authorList>
            <person name="Jaros S."/>
            <person name="Januszkiewicz K."/>
            <person name="Wedrychowicz H."/>
        </authorList>
    </citation>
    <scope>NUCLEOTIDE SEQUENCE [LARGE SCALE GENOMIC DNA]</scope>
    <source>
        <strain evidence="2 3">DSM 24574</strain>
    </source>
</reference>
<sequence length="322" mass="35369">MDRRTLLEALLGDGRFLLVFTALILVLSGLFVIVQSITGHFLPHDISYLGMDANQLSAFNNGTMTRFMFHDRVSFGGSIIAVGLLYMWLAEFPLKNKEAWAWYLFLFSGLIGFGSFLTYLGYGYLDTWHGVATLLLLPFFIAGMIRSYTIIKQGGTIGDVFLARERVDLKSAYGVGKIFLLFSAAGMFLAGVTIMIVGMTTIFVPQDLEYMNITVCGIEKINSNLKPLIAHDRAAFGGGLATIGLLYLFIIRRSAPSINLWQILALSMAVGFSTAIGVHFLIGYTTTSHLLPAYFGIATSIVGLILTYSEMKAPKFQEGSLV</sequence>
<protein>
    <submittedName>
        <fullName evidence="2">Uncharacterized protein</fullName>
    </submittedName>
</protein>
<feature type="transmembrane region" description="Helical" evidence="1">
    <location>
        <begin position="101"/>
        <end position="122"/>
    </location>
</feature>